<protein>
    <submittedName>
        <fullName evidence="2">Uncharacterized protein</fullName>
    </submittedName>
</protein>
<dbReference type="RefSeq" id="XP_004990831.1">
    <property type="nucleotide sequence ID" value="XM_004990774.1"/>
</dbReference>
<keyword evidence="1" id="KW-0472">Membrane</keyword>
<evidence type="ECO:0000256" key="1">
    <source>
        <dbReference type="SAM" id="Phobius"/>
    </source>
</evidence>
<keyword evidence="3" id="KW-1185">Reference proteome</keyword>
<dbReference type="InterPro" id="IPR027417">
    <property type="entry name" value="P-loop_NTPase"/>
</dbReference>
<evidence type="ECO:0000313" key="3">
    <source>
        <dbReference type="Proteomes" id="UP000007799"/>
    </source>
</evidence>
<accession>F2UJ43</accession>
<dbReference type="EMBL" id="GL832976">
    <property type="protein sequence ID" value="EGD76991.1"/>
    <property type="molecule type" value="Genomic_DNA"/>
</dbReference>
<dbReference type="Proteomes" id="UP000007799">
    <property type="component" value="Unassembled WGS sequence"/>
</dbReference>
<gene>
    <name evidence="2" type="ORF">PTSG_12572</name>
</gene>
<dbReference type="SUPFAM" id="SSF52540">
    <property type="entry name" value="P-loop containing nucleoside triphosphate hydrolases"/>
    <property type="match status" value="1"/>
</dbReference>
<dbReference type="InParanoid" id="F2UJ43"/>
<dbReference type="GeneID" id="16071394"/>
<keyword evidence="1" id="KW-0812">Transmembrane</keyword>
<name>F2UJ43_SALR5</name>
<feature type="transmembrane region" description="Helical" evidence="1">
    <location>
        <begin position="65"/>
        <end position="90"/>
    </location>
</feature>
<reference evidence="2" key="1">
    <citation type="submission" date="2009-08" db="EMBL/GenBank/DDBJ databases">
        <title>Annotation of Salpingoeca rosetta.</title>
        <authorList>
            <consortium name="The Broad Institute Genome Sequencing Platform"/>
            <person name="Russ C."/>
            <person name="Cuomo C."/>
            <person name="Burger G."/>
            <person name="Gray M.W."/>
            <person name="Holland P.W.H."/>
            <person name="King N."/>
            <person name="Lang F.B.F."/>
            <person name="Roger A.J."/>
            <person name="Ruiz-Trillo I."/>
            <person name="Young S.K."/>
            <person name="Zeng Q."/>
            <person name="Gargeya S."/>
            <person name="Alvarado L."/>
            <person name="Berlin A."/>
            <person name="Chapman S.B."/>
            <person name="Chen Z."/>
            <person name="Freedman E."/>
            <person name="Gellesch M."/>
            <person name="Goldberg J."/>
            <person name="Griggs A."/>
            <person name="Gujja S."/>
            <person name="Heilman E."/>
            <person name="Heiman D."/>
            <person name="Howarth C."/>
            <person name="Mehta T."/>
            <person name="Neiman D."/>
            <person name="Pearson M."/>
            <person name="Roberts A."/>
            <person name="Saif S."/>
            <person name="Shea T."/>
            <person name="Shenoy N."/>
            <person name="Sisk P."/>
            <person name="Stolte C."/>
            <person name="Sykes S."/>
            <person name="White J."/>
            <person name="Yandava C."/>
            <person name="Haas B."/>
            <person name="Nusbaum C."/>
            <person name="Birren B."/>
        </authorList>
    </citation>
    <scope>NUCLEOTIDE SEQUENCE [LARGE SCALE GENOMIC DNA]</scope>
    <source>
        <strain evidence="2">ATCC 50818</strain>
    </source>
</reference>
<keyword evidence="1" id="KW-1133">Transmembrane helix</keyword>
<dbReference type="Gene3D" id="3.40.50.300">
    <property type="entry name" value="P-loop containing nucleotide triphosphate hydrolases"/>
    <property type="match status" value="1"/>
</dbReference>
<evidence type="ECO:0000313" key="2">
    <source>
        <dbReference type="EMBL" id="EGD76991.1"/>
    </source>
</evidence>
<dbReference type="AlphaFoldDB" id="F2UJ43"/>
<proteinExistence type="predicted"/>
<dbReference type="KEGG" id="sre:PTSG_12572"/>
<organism evidence="3">
    <name type="scientific">Salpingoeca rosetta (strain ATCC 50818 / BSB-021)</name>
    <dbReference type="NCBI Taxonomy" id="946362"/>
    <lineage>
        <taxon>Eukaryota</taxon>
        <taxon>Choanoflagellata</taxon>
        <taxon>Craspedida</taxon>
        <taxon>Salpingoecidae</taxon>
        <taxon>Salpingoeca</taxon>
    </lineage>
</organism>
<sequence>MASRVVRFSLRRAPSRFLSTTSAPLPPRPIAGSSQDAPLHVVGTVLLDSKAVPVWKFWQQNTNAFGAWAITSILKVAGVVLTGCLGVWGLDRMIKGSKPIVAFDNSLDDVKADAKGNRESTIDVTVHKPVVDELKRKLDDPKFMKAIVVRGPKNAGKSWTTRFALDACDPDKLHVVWVKANNITSVSELADDLENAMGIKWHDSDARSLLIEKLFPPETTSATLTTRPLNDEHRLRRVLDILQEQARMCKAESKKCIVLLDDFETAETAEDTRSLNKAFRTVANTLAGYAKNNILQPVIVSSDPNISRYFPHRHDGEVVVGWLSKADVRKYVEAFCGGNRDQEEIDDITTAVINNAGRLVYHVREACDAIKDLPKGTDVKRIIKDVADITAHKDFVEIQTTVRQLGQEAAVWQAIKAWRAHAVQGEDGQFEIPPRVADTFSREALEGVEILIRGGVLYDAGNGAIKEVSLSHRNVMDRLASMFAPPRSGWYSWLFG</sequence>